<name>A0A1R2ATP3_9CILI</name>
<sequence>MAELERSLVAWINSNNLRYKCKQLTDLCDGVLLLEFMNQIHEDIFNISGVPREVRDNFALKLGNLNKLKKGLEKYFDEVIRIPHTNLVEHIETSAIARSSDKTNLIYLLELVMGAVLNCPAKEAYISRILSLDERSQTELMVFIQKILKKIEKKPSYEEESPELRIDLQQLKQENRSLSLQNEELENSLKEIALLQETLITERDSLKKQLKDLEDEIDKKSNKKSGDINFTHLEMQLSQKDSMIQELRTQISELKKQHSLEVSSLRDDLDVTNEKIMQLGKVESTLEMYKKRLEDNNVLKKKIQDLEKDSKNHKDKLHQYEQDIAEVESLKQTMNYFKEQHTKEKERVAELTYKLEEKDRDMKDLIKYKDDLLQKKTYFENKIREMQYEIESLKYRQDSGRGDEEFSLQKNIITEYEEQIARLEQDNKKLRGQAGSENIISEINAQLDRVLMEKKNAEERANNEKRENLETKRDLEALKKEYNTFKEDSNNKISELTTDLNISTENINKLQKRISELEKDKSSLEHVLSDNERLKKERESHLNDMKALFKDKDEVQQKVMEGKEDIHRLQNKITLTETMLKSSELDKEKLENKLKEALESERLATSELFILKNKTEVSDFSVDKIKYLELERDIMKLTSENSSLKLNLREKDDLLAQLNYEKSKKETELNEMLKRSEEDQKNKHDEEIDNLKKDMNGKSSEIACLQKNKEEIQNSWNKEIKMFSIVMHEIGMEIMRANRTSKEDKSWLSIKRANKN</sequence>
<evidence type="ECO:0000256" key="5">
    <source>
        <dbReference type="ARBA" id="ARBA00023054"/>
    </source>
</evidence>
<evidence type="ECO:0000259" key="9">
    <source>
        <dbReference type="PROSITE" id="PS50021"/>
    </source>
</evidence>
<dbReference type="InterPro" id="IPR043936">
    <property type="entry name" value="HOOK_N"/>
</dbReference>
<dbReference type="AlphaFoldDB" id="A0A1R2ATP3"/>
<dbReference type="OrthoDB" id="49395at2759"/>
<dbReference type="GO" id="GO:0005874">
    <property type="term" value="C:microtubule"/>
    <property type="evidence" value="ECO:0007669"/>
    <property type="project" value="UniProtKB-KW"/>
</dbReference>
<feature type="domain" description="Calponin-homology (CH)" evidence="9">
    <location>
        <begin position="2"/>
        <end position="116"/>
    </location>
</feature>
<reference evidence="10 11" key="1">
    <citation type="submission" date="2016-11" db="EMBL/GenBank/DDBJ databases">
        <title>The macronuclear genome of Stentor coeruleus: a giant cell with tiny introns.</title>
        <authorList>
            <person name="Slabodnick M."/>
            <person name="Ruby J.G."/>
            <person name="Reiff S.B."/>
            <person name="Swart E.C."/>
            <person name="Gosai S."/>
            <person name="Prabakaran S."/>
            <person name="Witkowska E."/>
            <person name="Larue G.E."/>
            <person name="Fisher S."/>
            <person name="Freeman R.M."/>
            <person name="Gunawardena J."/>
            <person name="Chu W."/>
            <person name="Stover N.A."/>
            <person name="Gregory B.D."/>
            <person name="Nowacki M."/>
            <person name="Derisi J."/>
            <person name="Roy S.W."/>
            <person name="Marshall W.F."/>
            <person name="Sood P."/>
        </authorList>
    </citation>
    <scope>NUCLEOTIDE SEQUENCE [LARGE SCALE GENOMIC DNA]</scope>
    <source>
        <strain evidence="10">WM001</strain>
    </source>
</reference>
<dbReference type="EMBL" id="MPUH01001421">
    <property type="protein sequence ID" value="OMJ67878.1"/>
    <property type="molecule type" value="Genomic_DNA"/>
</dbReference>
<dbReference type="GO" id="GO:0031122">
    <property type="term" value="P:cytoplasmic microtubule organization"/>
    <property type="evidence" value="ECO:0007669"/>
    <property type="project" value="InterPro"/>
</dbReference>
<evidence type="ECO:0000256" key="6">
    <source>
        <dbReference type="ARBA" id="ARBA00023212"/>
    </source>
</evidence>
<dbReference type="PROSITE" id="PS50021">
    <property type="entry name" value="CH"/>
    <property type="match status" value="1"/>
</dbReference>
<dbReference type="InterPro" id="IPR001715">
    <property type="entry name" value="CH_dom"/>
</dbReference>
<evidence type="ECO:0000256" key="7">
    <source>
        <dbReference type="SAM" id="Coils"/>
    </source>
</evidence>
<keyword evidence="5 7" id="KW-0175">Coiled coil</keyword>
<evidence type="ECO:0000313" key="10">
    <source>
        <dbReference type="EMBL" id="OMJ67878.1"/>
    </source>
</evidence>
<proteinExistence type="inferred from homology"/>
<organism evidence="10 11">
    <name type="scientific">Stentor coeruleus</name>
    <dbReference type="NCBI Taxonomy" id="5963"/>
    <lineage>
        <taxon>Eukaryota</taxon>
        <taxon>Sar</taxon>
        <taxon>Alveolata</taxon>
        <taxon>Ciliophora</taxon>
        <taxon>Postciliodesmatophora</taxon>
        <taxon>Heterotrichea</taxon>
        <taxon>Heterotrichida</taxon>
        <taxon>Stentoridae</taxon>
        <taxon>Stentor</taxon>
    </lineage>
</organism>
<feature type="coiled-coil region" evidence="7">
    <location>
        <begin position="154"/>
        <end position="257"/>
    </location>
</feature>
<dbReference type="Pfam" id="PF19047">
    <property type="entry name" value="HOOK_N"/>
    <property type="match status" value="1"/>
</dbReference>
<keyword evidence="4" id="KW-0493">Microtubule</keyword>
<accession>A0A1R2ATP3</accession>
<evidence type="ECO:0000256" key="3">
    <source>
        <dbReference type="ARBA" id="ARBA00022490"/>
    </source>
</evidence>
<keyword evidence="3" id="KW-0963">Cytoplasm</keyword>
<dbReference type="SUPFAM" id="SSF116907">
    <property type="entry name" value="Hook domain"/>
    <property type="match status" value="1"/>
</dbReference>
<comment type="caution">
    <text evidence="10">The sequence shown here is derived from an EMBL/GenBank/DDBJ whole genome shotgun (WGS) entry which is preliminary data.</text>
</comment>
<comment type="similarity">
    <text evidence="2">Belongs to the hook family.</text>
</comment>
<feature type="region of interest" description="Disordered" evidence="8">
    <location>
        <begin position="667"/>
        <end position="693"/>
    </location>
</feature>
<dbReference type="GO" id="GO:0008017">
    <property type="term" value="F:microtubule binding"/>
    <property type="evidence" value="ECO:0007669"/>
    <property type="project" value="InterPro"/>
</dbReference>
<evidence type="ECO:0000256" key="8">
    <source>
        <dbReference type="SAM" id="MobiDB-lite"/>
    </source>
</evidence>
<feature type="coiled-coil region" evidence="7">
    <location>
        <begin position="289"/>
        <end position="330"/>
    </location>
</feature>
<keyword evidence="11" id="KW-1185">Reference proteome</keyword>
<dbReference type="Gene3D" id="1.10.418.10">
    <property type="entry name" value="Calponin-like domain"/>
    <property type="match status" value="1"/>
</dbReference>
<dbReference type="GO" id="GO:0005815">
    <property type="term" value="C:microtubule organizing center"/>
    <property type="evidence" value="ECO:0007669"/>
    <property type="project" value="TreeGrafter"/>
</dbReference>
<dbReference type="PANTHER" id="PTHR18947:SF28">
    <property type="entry name" value="GIRDIN, ISOFORM A"/>
    <property type="match status" value="1"/>
</dbReference>
<evidence type="ECO:0000256" key="1">
    <source>
        <dbReference type="ARBA" id="ARBA00004245"/>
    </source>
</evidence>
<dbReference type="GO" id="GO:0030705">
    <property type="term" value="P:cytoskeleton-dependent intracellular transport"/>
    <property type="evidence" value="ECO:0007669"/>
    <property type="project" value="InterPro"/>
</dbReference>
<gene>
    <name evidence="10" type="ORF">SteCoe_34842</name>
</gene>
<dbReference type="PANTHER" id="PTHR18947">
    <property type="entry name" value="HOOK PROTEINS"/>
    <property type="match status" value="1"/>
</dbReference>
<dbReference type="CDD" id="cd22211">
    <property type="entry name" value="HkD_SF"/>
    <property type="match status" value="1"/>
</dbReference>
<dbReference type="GO" id="GO:0005737">
    <property type="term" value="C:cytoplasm"/>
    <property type="evidence" value="ECO:0007669"/>
    <property type="project" value="TreeGrafter"/>
</dbReference>
<dbReference type="Proteomes" id="UP000187209">
    <property type="component" value="Unassembled WGS sequence"/>
</dbReference>
<evidence type="ECO:0000256" key="2">
    <source>
        <dbReference type="ARBA" id="ARBA00006946"/>
    </source>
</evidence>
<dbReference type="InterPro" id="IPR036872">
    <property type="entry name" value="CH_dom_sf"/>
</dbReference>
<dbReference type="Pfam" id="PF05622">
    <property type="entry name" value="HOOK"/>
    <property type="match status" value="1"/>
</dbReference>
<evidence type="ECO:0000256" key="4">
    <source>
        <dbReference type="ARBA" id="ARBA00022701"/>
    </source>
</evidence>
<dbReference type="InterPro" id="IPR008636">
    <property type="entry name" value="Hook_C"/>
</dbReference>
<comment type="subcellular location">
    <subcellularLocation>
        <location evidence="1">Cytoplasm</location>
        <location evidence="1">Cytoskeleton</location>
    </subcellularLocation>
</comment>
<protein>
    <recommendedName>
        <fullName evidence="9">Calponin-homology (CH) domain-containing protein</fullName>
    </recommendedName>
</protein>
<keyword evidence="6" id="KW-0206">Cytoskeleton</keyword>
<evidence type="ECO:0000313" key="11">
    <source>
        <dbReference type="Proteomes" id="UP000187209"/>
    </source>
</evidence>
<dbReference type="GO" id="GO:0051959">
    <property type="term" value="F:dynein light intermediate chain binding"/>
    <property type="evidence" value="ECO:0007669"/>
    <property type="project" value="TreeGrafter"/>
</dbReference>